<gene>
    <name evidence="5" type="ORF">G5V58_00575</name>
</gene>
<dbReference type="PRINTS" id="PR00080">
    <property type="entry name" value="SDRFAMILY"/>
</dbReference>
<dbReference type="Proteomes" id="UP000502996">
    <property type="component" value="Chromosome"/>
</dbReference>
<evidence type="ECO:0000313" key="5">
    <source>
        <dbReference type="EMBL" id="QIG45667.1"/>
    </source>
</evidence>
<comment type="similarity">
    <text evidence="2 4">Belongs to the short-chain dehydrogenases/reductases (SDR) family.</text>
</comment>
<dbReference type="PRINTS" id="PR00081">
    <property type="entry name" value="GDHRDH"/>
</dbReference>
<dbReference type="SUPFAM" id="SSF51735">
    <property type="entry name" value="NAD(P)-binding Rossmann-fold domains"/>
    <property type="match status" value="1"/>
</dbReference>
<evidence type="ECO:0000256" key="2">
    <source>
        <dbReference type="ARBA" id="ARBA00006484"/>
    </source>
</evidence>
<keyword evidence="6" id="KW-1185">Reference proteome</keyword>
<reference evidence="5 6" key="1">
    <citation type="submission" date="2020-02" db="EMBL/GenBank/DDBJ databases">
        <title>Full genome sequence of Nocardioides sp. R-3366.</title>
        <authorList>
            <person name="Im W.-T."/>
        </authorList>
    </citation>
    <scope>NUCLEOTIDE SEQUENCE [LARGE SCALE GENOMIC DNA]</scope>
    <source>
        <strain evidence="5 6">R-3366</strain>
    </source>
</reference>
<dbReference type="PROSITE" id="PS00061">
    <property type="entry name" value="ADH_SHORT"/>
    <property type="match status" value="1"/>
</dbReference>
<dbReference type="InterPro" id="IPR020904">
    <property type="entry name" value="Sc_DH/Rdtase_CS"/>
</dbReference>
<organism evidence="5 6">
    <name type="scientific">Nocardioides anomalus</name>
    <dbReference type="NCBI Taxonomy" id="2712223"/>
    <lineage>
        <taxon>Bacteria</taxon>
        <taxon>Bacillati</taxon>
        <taxon>Actinomycetota</taxon>
        <taxon>Actinomycetes</taxon>
        <taxon>Propionibacteriales</taxon>
        <taxon>Nocardioidaceae</taxon>
        <taxon>Nocardioides</taxon>
    </lineage>
</organism>
<dbReference type="GO" id="GO:0016491">
    <property type="term" value="F:oxidoreductase activity"/>
    <property type="evidence" value="ECO:0007669"/>
    <property type="project" value="UniProtKB-KW"/>
</dbReference>
<dbReference type="Pfam" id="PF00106">
    <property type="entry name" value="adh_short"/>
    <property type="match status" value="1"/>
</dbReference>
<evidence type="ECO:0000313" key="6">
    <source>
        <dbReference type="Proteomes" id="UP000502996"/>
    </source>
</evidence>
<accession>A0A6G6WKI4</accession>
<evidence type="ECO:0000256" key="3">
    <source>
        <dbReference type="ARBA" id="ARBA00023002"/>
    </source>
</evidence>
<dbReference type="PANTHER" id="PTHR43899:SF13">
    <property type="entry name" value="RH59310P"/>
    <property type="match status" value="1"/>
</dbReference>
<dbReference type="EMBL" id="CP049257">
    <property type="protein sequence ID" value="QIG45667.1"/>
    <property type="molecule type" value="Genomic_DNA"/>
</dbReference>
<dbReference type="InterPro" id="IPR002347">
    <property type="entry name" value="SDR_fam"/>
</dbReference>
<evidence type="ECO:0000256" key="1">
    <source>
        <dbReference type="ARBA" id="ARBA00004240"/>
    </source>
</evidence>
<dbReference type="KEGG" id="nano:G5V58_00575"/>
<dbReference type="Gene3D" id="3.40.50.720">
    <property type="entry name" value="NAD(P)-binding Rossmann-like Domain"/>
    <property type="match status" value="1"/>
</dbReference>
<dbReference type="PANTHER" id="PTHR43899">
    <property type="entry name" value="RH59310P"/>
    <property type="match status" value="1"/>
</dbReference>
<comment type="subcellular location">
    <subcellularLocation>
        <location evidence="1">Endoplasmic reticulum</location>
    </subcellularLocation>
</comment>
<dbReference type="InterPro" id="IPR036291">
    <property type="entry name" value="NAD(P)-bd_dom_sf"/>
</dbReference>
<keyword evidence="3" id="KW-0560">Oxidoreductase</keyword>
<protein>
    <submittedName>
        <fullName evidence="5">SDR family oxidoreductase</fullName>
    </submittedName>
</protein>
<evidence type="ECO:0000256" key="4">
    <source>
        <dbReference type="RuleBase" id="RU000363"/>
    </source>
</evidence>
<proteinExistence type="inferred from homology"/>
<name>A0A6G6WKI4_9ACTN</name>
<dbReference type="PIRSF" id="PIRSF000126">
    <property type="entry name" value="11-beta-HSD1"/>
    <property type="match status" value="1"/>
</dbReference>
<sequence length="259" mass="27081">MVGTAVITGASSGIGAVYADRLAHRGFDLVLVARDERRLEAVAERVREETGQSVEVLVADLGARDGVQRVEQILAWRDDIVMLVNNAGVGSTSALVDSDADAMEQMIAVNVTALTRLSYAFVPAAVRRGAGTVINIGSVVGVAPEFLNGVYGATKAYVLAFTQSLHSELSGTGVQVQAVLPNATATGFWAAAGSPLGNPAEVMSAEALVDAALIDLDRDELVSIPPLHDDAQWSSYESARETLKANFGAAVPAPRYSLT</sequence>
<dbReference type="AlphaFoldDB" id="A0A6G6WKI4"/>
<dbReference type="InterPro" id="IPR051019">
    <property type="entry name" value="VLCFA-Steroid_DH"/>
</dbReference>